<evidence type="ECO:0000256" key="5">
    <source>
        <dbReference type="ARBA" id="ARBA00022692"/>
    </source>
</evidence>
<dbReference type="Pfam" id="PF11051">
    <property type="entry name" value="Mannosyl_trans3"/>
    <property type="match status" value="1"/>
</dbReference>
<reference evidence="11" key="2">
    <citation type="submission" date="2014-02" db="EMBL/GenBank/DDBJ databases">
        <title>Complete DNA sequence of /Kuraishia capsulata/ illustrates novel genomic features among budding yeasts (/Saccharomycotina/).</title>
        <authorList>
            <person name="Morales L."/>
            <person name="Noel B."/>
            <person name="Porcel B."/>
            <person name="Marcet-Houben M."/>
            <person name="Hullo M-F."/>
            <person name="Sacerdot C."/>
            <person name="Tekaia F."/>
            <person name="Leh-Louis V."/>
            <person name="Despons L."/>
            <person name="Khanna V."/>
            <person name="Aury J-M."/>
            <person name="Barbe V."/>
            <person name="Couloux A."/>
            <person name="Labadie K."/>
            <person name="Pelletier E."/>
            <person name="Souciet J-L."/>
            <person name="Boekhout T."/>
            <person name="Gabaldon T."/>
            <person name="Wincker P."/>
            <person name="Dujon B."/>
        </authorList>
    </citation>
    <scope>NUCLEOTIDE SEQUENCE</scope>
    <source>
        <strain evidence="11">CBS 1993</strain>
    </source>
</reference>
<dbReference type="GO" id="GO:0046354">
    <property type="term" value="P:mannan biosynthetic process"/>
    <property type="evidence" value="ECO:0007669"/>
    <property type="project" value="TreeGrafter"/>
</dbReference>
<feature type="compositionally biased region" description="Polar residues" evidence="10">
    <location>
        <begin position="68"/>
        <end position="78"/>
    </location>
</feature>
<evidence type="ECO:0000313" key="12">
    <source>
        <dbReference type="Proteomes" id="UP000019384"/>
    </source>
</evidence>
<evidence type="ECO:0000256" key="6">
    <source>
        <dbReference type="ARBA" id="ARBA00022968"/>
    </source>
</evidence>
<dbReference type="InterPro" id="IPR022751">
    <property type="entry name" value="Alpha_mannosyltransferase"/>
</dbReference>
<dbReference type="GO" id="GO:0000026">
    <property type="term" value="F:alpha-1,2-mannosyltransferase activity"/>
    <property type="evidence" value="ECO:0007669"/>
    <property type="project" value="TreeGrafter"/>
</dbReference>
<evidence type="ECO:0000256" key="1">
    <source>
        <dbReference type="ARBA" id="ARBA00004323"/>
    </source>
</evidence>
<dbReference type="EMBL" id="HG793130">
    <property type="protein sequence ID" value="CDK29004.1"/>
    <property type="molecule type" value="Genomic_DNA"/>
</dbReference>
<dbReference type="Proteomes" id="UP000019384">
    <property type="component" value="Unassembled WGS sequence"/>
</dbReference>
<dbReference type="InterPro" id="IPR029044">
    <property type="entry name" value="Nucleotide-diphossugar_trans"/>
</dbReference>
<dbReference type="GeneID" id="34522381"/>
<comment type="pathway">
    <text evidence="2">Protein modification; protein glycosylation.</text>
</comment>
<feature type="region of interest" description="Disordered" evidence="10">
    <location>
        <begin position="57"/>
        <end position="78"/>
    </location>
</feature>
<comment type="subcellular location">
    <subcellularLocation>
        <location evidence="1">Golgi apparatus membrane</location>
        <topology evidence="1">Single-pass type II membrane protein</topology>
    </subcellularLocation>
</comment>
<evidence type="ECO:0000256" key="4">
    <source>
        <dbReference type="ARBA" id="ARBA00022679"/>
    </source>
</evidence>
<dbReference type="OrthoDB" id="430354at2759"/>
<dbReference type="HOGENOM" id="CLU_013298_1_2_1"/>
<dbReference type="SUPFAM" id="SSF53448">
    <property type="entry name" value="Nucleotide-diphospho-sugar transferases"/>
    <property type="match status" value="1"/>
</dbReference>
<keyword evidence="7" id="KW-1133">Transmembrane helix</keyword>
<comment type="similarity">
    <text evidence="3">Belongs to the MNN1/MNT family.</text>
</comment>
<evidence type="ECO:0008006" key="13">
    <source>
        <dbReference type="Google" id="ProtNLM"/>
    </source>
</evidence>
<evidence type="ECO:0000313" key="11">
    <source>
        <dbReference type="EMBL" id="CDK29004.1"/>
    </source>
</evidence>
<name>W6MQJ3_9ASCO</name>
<keyword evidence="6" id="KW-0735">Signal-anchor</keyword>
<evidence type="ECO:0000256" key="3">
    <source>
        <dbReference type="ARBA" id="ARBA00009105"/>
    </source>
</evidence>
<evidence type="ECO:0000256" key="9">
    <source>
        <dbReference type="ARBA" id="ARBA00023136"/>
    </source>
</evidence>
<proteinExistence type="inferred from homology"/>
<keyword evidence="5" id="KW-0812">Transmembrane</keyword>
<reference evidence="11" key="1">
    <citation type="submission" date="2013-12" db="EMBL/GenBank/DDBJ databases">
        <authorList>
            <person name="Genoscope - CEA"/>
        </authorList>
    </citation>
    <scope>NUCLEOTIDE SEQUENCE</scope>
    <source>
        <strain evidence="11">CBS 1993</strain>
    </source>
</reference>
<evidence type="ECO:0000256" key="2">
    <source>
        <dbReference type="ARBA" id="ARBA00004922"/>
    </source>
</evidence>
<dbReference type="RefSeq" id="XP_022460993.1">
    <property type="nucleotide sequence ID" value="XM_022606131.1"/>
</dbReference>
<protein>
    <recommendedName>
        <fullName evidence="13">Glycosyltransferase family 71 protein</fullName>
    </recommendedName>
</protein>
<sequence>MTPVIKKKVRLLVLVSIVVTFAVLGFYHDTVKEYHGKAQDLIGSNHEDDRIKQSYFGNKLKSDDPKSQEGSSDETSTNSEFDVLRGDLRFQNYFGEVFNIIVRNDVSFPVKERLMEKWEPVRFYPLQSDVLTEEVLQDFIKFEPSFVEDMTIKHADVVSSLKALPNKEFYKGDGYVIVGGGKYSWYALMNIEALRRTGAELPVEVILPSESDYEFEFCEKILPSLNGRCVELRKVFGSRVYDLLNVKGYQLKSFALLGSSFQNAFLMDSDTFAVTNPDPLFSSDLFKKFTMITWPDFWRRTTSPTFYKIAGIDVGKSRVRNCNDLFTPPKYYTGENNDPYKDIPFHDRQGAMVDWSSESGELLINKKVHFKSLMLSLYYNFAGPQGFYPLLSQGGAGEGDKETFVASAHYYNLPYYQVYKKAEKAFGWFNGENIWEHSSIIQFDPLKDYEVLQKRIGEVKKKLVEFENSDTDHFDYNYDDLYRNYFTTKNSHVMFVHMHDPKMNPFTIMQSKFGFKPETNERVRNMGEELDLFGYDIEAFIWETINKYVCTESHNFRVFEENDPKKLCGEFMKGQLKFLKESGDSIYKNIAKIKWEDRQIFEQKEHVLYGKKFEEEKKKEEEEKKKEDEERKKEEEKKKDEYQKFDEFVGEKEKEKEDKAQPKEGENKKDEEEKKAA</sequence>
<feature type="region of interest" description="Disordered" evidence="10">
    <location>
        <begin position="616"/>
        <end position="677"/>
    </location>
</feature>
<dbReference type="AlphaFoldDB" id="W6MQJ3"/>
<keyword evidence="8" id="KW-0333">Golgi apparatus</keyword>
<gene>
    <name evidence="11" type="ORF">KUCA_T00004990001</name>
</gene>
<evidence type="ECO:0000256" key="8">
    <source>
        <dbReference type="ARBA" id="ARBA00023034"/>
    </source>
</evidence>
<accession>W6MQJ3</accession>
<keyword evidence="9" id="KW-0472">Membrane</keyword>
<keyword evidence="4" id="KW-0808">Transferase</keyword>
<evidence type="ECO:0000256" key="7">
    <source>
        <dbReference type="ARBA" id="ARBA00022989"/>
    </source>
</evidence>
<dbReference type="GO" id="GO:0000139">
    <property type="term" value="C:Golgi membrane"/>
    <property type="evidence" value="ECO:0007669"/>
    <property type="project" value="UniProtKB-SubCell"/>
</dbReference>
<organism evidence="11 12">
    <name type="scientific">Kuraishia capsulata CBS 1993</name>
    <dbReference type="NCBI Taxonomy" id="1382522"/>
    <lineage>
        <taxon>Eukaryota</taxon>
        <taxon>Fungi</taxon>
        <taxon>Dikarya</taxon>
        <taxon>Ascomycota</taxon>
        <taxon>Saccharomycotina</taxon>
        <taxon>Pichiomycetes</taxon>
        <taxon>Pichiales</taxon>
        <taxon>Pichiaceae</taxon>
        <taxon>Kuraishia</taxon>
    </lineage>
</organism>
<keyword evidence="12" id="KW-1185">Reference proteome</keyword>
<dbReference type="STRING" id="1382522.W6MQJ3"/>
<dbReference type="PANTHER" id="PTHR31646:SF1">
    <property type="entry name" value="ALPHA-1,2-MANNOSYLTRANSFERASE MNN2"/>
    <property type="match status" value="1"/>
</dbReference>
<dbReference type="PANTHER" id="PTHR31646">
    <property type="entry name" value="ALPHA-1,2-MANNOSYLTRANSFERASE MNN2"/>
    <property type="match status" value="1"/>
</dbReference>
<evidence type="ECO:0000256" key="10">
    <source>
        <dbReference type="SAM" id="MobiDB-lite"/>
    </source>
</evidence>